<keyword evidence="3" id="KW-1185">Reference proteome</keyword>
<accession>A0A9N9Z1B2</accession>
<reference evidence="3" key="1">
    <citation type="submission" date="2019-06" db="EMBL/GenBank/DDBJ databases">
        <authorList>
            <person name="Broberg M."/>
        </authorList>
    </citation>
    <scope>NUCLEOTIDE SEQUENCE [LARGE SCALE GENOMIC DNA]</scope>
</reference>
<evidence type="ECO:0000313" key="2">
    <source>
        <dbReference type="EMBL" id="CAH0047282.1"/>
    </source>
</evidence>
<sequence>MASRENSELVGNINPEDIPDLGSDDEPCVDDVEPPTEEEMQLWWSARYDSSLVKPIKEPLTAPWGLSVSSKDLEKLKAGFRTRSMDDKWDLLVEDPNEQGNISLHILRNWAYAEYFILYIVSNEDSGGAVIQDITWEGNNDGFRCEVEQAQKEAVVLCRLFLKCEFETVPQYPSSVIWSPEGYKKLEAQQDHSA</sequence>
<dbReference type="OrthoDB" id="4521980at2759"/>
<protein>
    <submittedName>
        <fullName evidence="2">Uncharacterized protein</fullName>
    </submittedName>
</protein>
<name>A0A9N9Z1B2_9HYPO</name>
<evidence type="ECO:0000256" key="1">
    <source>
        <dbReference type="SAM" id="MobiDB-lite"/>
    </source>
</evidence>
<dbReference type="Proteomes" id="UP000775872">
    <property type="component" value="Unassembled WGS sequence"/>
</dbReference>
<organism evidence="2 3">
    <name type="scientific">Clonostachys solani</name>
    <dbReference type="NCBI Taxonomy" id="160281"/>
    <lineage>
        <taxon>Eukaryota</taxon>
        <taxon>Fungi</taxon>
        <taxon>Dikarya</taxon>
        <taxon>Ascomycota</taxon>
        <taxon>Pezizomycotina</taxon>
        <taxon>Sordariomycetes</taxon>
        <taxon>Hypocreomycetidae</taxon>
        <taxon>Hypocreales</taxon>
        <taxon>Bionectriaceae</taxon>
        <taxon>Clonostachys</taxon>
    </lineage>
</organism>
<evidence type="ECO:0000313" key="3">
    <source>
        <dbReference type="Proteomes" id="UP000775872"/>
    </source>
</evidence>
<feature type="compositionally biased region" description="Acidic residues" evidence="1">
    <location>
        <begin position="17"/>
        <end position="35"/>
    </location>
</feature>
<dbReference type="EMBL" id="CABFOC020000018">
    <property type="protein sequence ID" value="CAH0047282.1"/>
    <property type="molecule type" value="Genomic_DNA"/>
</dbReference>
<dbReference type="AlphaFoldDB" id="A0A9N9Z1B2"/>
<proteinExistence type="predicted"/>
<gene>
    <name evidence="2" type="ORF">CSOL1703_00013522</name>
</gene>
<comment type="caution">
    <text evidence="2">The sequence shown here is derived from an EMBL/GenBank/DDBJ whole genome shotgun (WGS) entry which is preliminary data.</text>
</comment>
<feature type="region of interest" description="Disordered" evidence="1">
    <location>
        <begin position="1"/>
        <end position="35"/>
    </location>
</feature>
<reference evidence="2 3" key="2">
    <citation type="submission" date="2021-10" db="EMBL/GenBank/DDBJ databases">
        <authorList>
            <person name="Piombo E."/>
        </authorList>
    </citation>
    <scope>NUCLEOTIDE SEQUENCE [LARGE SCALE GENOMIC DNA]</scope>
</reference>